<evidence type="ECO:0000313" key="1">
    <source>
        <dbReference type="EMBL" id="QHU06612.1"/>
    </source>
</evidence>
<proteinExistence type="predicted"/>
<dbReference type="EMBL" id="MN740658">
    <property type="protein sequence ID" value="QHU06612.1"/>
    <property type="molecule type" value="Genomic_DNA"/>
</dbReference>
<sequence length="159" mass="17880">MSLYIYVPDDDLRWAMEQHLKTRRWTDSGFDLLSSRQTLDFSNNRHGVELKLGAHFAALDENENPVPYLLLARSSTSLTPLRMSNQIGLADAGYRGELIARVDCVSDATEYVIEGGRRLFQVVQHNWLPWKNIIFVKNLSELPAAPDNRGDGGFGSTGN</sequence>
<dbReference type="AlphaFoldDB" id="A0A6C0JLS3"/>
<protein>
    <recommendedName>
        <fullName evidence="2">dUTPase-like domain-containing protein</fullName>
    </recommendedName>
</protein>
<evidence type="ECO:0008006" key="2">
    <source>
        <dbReference type="Google" id="ProtNLM"/>
    </source>
</evidence>
<dbReference type="Gene3D" id="2.70.40.10">
    <property type="match status" value="1"/>
</dbReference>
<dbReference type="InterPro" id="IPR036157">
    <property type="entry name" value="dUTPase-like_sf"/>
</dbReference>
<dbReference type="SUPFAM" id="SSF51283">
    <property type="entry name" value="dUTPase-like"/>
    <property type="match status" value="1"/>
</dbReference>
<accession>A0A6C0JLS3</accession>
<name>A0A6C0JLS3_9ZZZZ</name>
<reference evidence="1" key="1">
    <citation type="journal article" date="2020" name="Nature">
        <title>Giant virus diversity and host interactions through global metagenomics.</title>
        <authorList>
            <person name="Schulz F."/>
            <person name="Roux S."/>
            <person name="Paez-Espino D."/>
            <person name="Jungbluth S."/>
            <person name="Walsh D.A."/>
            <person name="Denef V.J."/>
            <person name="McMahon K.D."/>
            <person name="Konstantinidis K.T."/>
            <person name="Eloe-Fadrosh E.A."/>
            <person name="Kyrpides N.C."/>
            <person name="Woyke T."/>
        </authorList>
    </citation>
    <scope>NUCLEOTIDE SEQUENCE</scope>
    <source>
        <strain evidence="1">GVMAG-S-1035315-10</strain>
    </source>
</reference>
<organism evidence="1">
    <name type="scientific">viral metagenome</name>
    <dbReference type="NCBI Taxonomy" id="1070528"/>
    <lineage>
        <taxon>unclassified sequences</taxon>
        <taxon>metagenomes</taxon>
        <taxon>organismal metagenomes</taxon>
    </lineage>
</organism>